<organism evidence="1 2">
    <name type="scientific">Streptomyces lavendulocolor</name>
    <dbReference type="NCBI Taxonomy" id="67316"/>
    <lineage>
        <taxon>Bacteria</taxon>
        <taxon>Bacillati</taxon>
        <taxon>Actinomycetota</taxon>
        <taxon>Actinomycetes</taxon>
        <taxon>Kitasatosporales</taxon>
        <taxon>Streptomycetaceae</taxon>
        <taxon>Streptomyces</taxon>
    </lineage>
</organism>
<evidence type="ECO:0000313" key="1">
    <source>
        <dbReference type="EMBL" id="MEU0708316.1"/>
    </source>
</evidence>
<proteinExistence type="predicted"/>
<name>A0ABV2W6L3_9ACTN</name>
<reference evidence="1 2" key="1">
    <citation type="submission" date="2024-06" db="EMBL/GenBank/DDBJ databases">
        <title>The Natural Products Discovery Center: Release of the First 8490 Sequenced Strains for Exploring Actinobacteria Biosynthetic Diversity.</title>
        <authorList>
            <person name="Kalkreuter E."/>
            <person name="Kautsar S.A."/>
            <person name="Yang D."/>
            <person name="Bader C.D."/>
            <person name="Teijaro C.N."/>
            <person name="Fluegel L."/>
            <person name="Davis C.M."/>
            <person name="Simpson J.R."/>
            <person name="Lauterbach L."/>
            <person name="Steele A.D."/>
            <person name="Gui C."/>
            <person name="Meng S."/>
            <person name="Li G."/>
            <person name="Viehrig K."/>
            <person name="Ye F."/>
            <person name="Su P."/>
            <person name="Kiefer A.F."/>
            <person name="Nichols A."/>
            <person name="Cepeda A.J."/>
            <person name="Yan W."/>
            <person name="Fan B."/>
            <person name="Jiang Y."/>
            <person name="Adhikari A."/>
            <person name="Zheng C.-J."/>
            <person name="Schuster L."/>
            <person name="Cowan T.M."/>
            <person name="Smanski M.J."/>
            <person name="Chevrette M.G."/>
            <person name="De Carvalho L.P.S."/>
            <person name="Shen B."/>
        </authorList>
    </citation>
    <scope>NUCLEOTIDE SEQUENCE [LARGE SCALE GENOMIC DNA]</scope>
    <source>
        <strain evidence="1 2">NPDC006337</strain>
    </source>
</reference>
<sequence length="149" mass="15699">MRNVAWSAGALVLLLGGCDTLATDRTPERVKDGRAELGLAVTGHPTPGSLAATEHVLARLRARDAEGLARRAEQGGRTQRAAEDWVERWGDAAQHTATADFGPDGKAAASVAVRFSGAPAPMTLLLAPEDEDDPYNDRFVVVLGDDGAR</sequence>
<gene>
    <name evidence="1" type="ORF">ABZ508_13255</name>
</gene>
<dbReference type="PROSITE" id="PS51257">
    <property type="entry name" value="PROKAR_LIPOPROTEIN"/>
    <property type="match status" value="1"/>
</dbReference>
<protein>
    <recommendedName>
        <fullName evidence="3">Lipoprotein</fullName>
    </recommendedName>
</protein>
<dbReference type="EMBL" id="JBEXZR010000009">
    <property type="protein sequence ID" value="MEU0708316.1"/>
    <property type="molecule type" value="Genomic_DNA"/>
</dbReference>
<evidence type="ECO:0000313" key="2">
    <source>
        <dbReference type="Proteomes" id="UP001550378"/>
    </source>
</evidence>
<dbReference type="RefSeq" id="WP_359657236.1">
    <property type="nucleotide sequence ID" value="NZ_JBEXZP010000172.1"/>
</dbReference>
<evidence type="ECO:0008006" key="3">
    <source>
        <dbReference type="Google" id="ProtNLM"/>
    </source>
</evidence>
<dbReference type="Proteomes" id="UP001550378">
    <property type="component" value="Unassembled WGS sequence"/>
</dbReference>
<comment type="caution">
    <text evidence="1">The sequence shown here is derived from an EMBL/GenBank/DDBJ whole genome shotgun (WGS) entry which is preliminary data.</text>
</comment>
<accession>A0ABV2W6L3</accession>
<keyword evidence="2" id="KW-1185">Reference proteome</keyword>